<comment type="catalytic activity">
    <reaction evidence="21">
        <text>a 5'-end CoA-ribonucleoside in mRNA + H2O = a 5'-end phospho-adenosine-phospho-ribonucleoside in mRNA + (R)-4'-phosphopantetheine + 2 H(+)</text>
        <dbReference type="Rhea" id="RHEA:67592"/>
        <dbReference type="Rhea" id="RHEA-COMP:15719"/>
        <dbReference type="Rhea" id="RHEA-COMP:17276"/>
        <dbReference type="ChEBI" id="CHEBI:15377"/>
        <dbReference type="ChEBI" id="CHEBI:15378"/>
        <dbReference type="ChEBI" id="CHEBI:61723"/>
        <dbReference type="ChEBI" id="CHEBI:144051"/>
        <dbReference type="ChEBI" id="CHEBI:172371"/>
    </reaction>
    <physiologicalReaction direction="left-to-right" evidence="21">
        <dbReference type="Rhea" id="RHEA:67593"/>
    </physiologicalReaction>
</comment>
<keyword evidence="8" id="KW-0460">Magnesium</keyword>
<evidence type="ECO:0000256" key="29">
    <source>
        <dbReference type="ARBA" id="ARBA00079598"/>
    </source>
</evidence>
<name>K7EH14_ORNAN</name>
<dbReference type="Pfam" id="PF00293">
    <property type="entry name" value="NUDIX"/>
    <property type="match status" value="1"/>
</dbReference>
<dbReference type="InterPro" id="IPR000059">
    <property type="entry name" value="NUDIX_hydrolase_NudL_CS"/>
</dbReference>
<keyword evidence="9" id="KW-0694">RNA-binding</keyword>
<reference evidence="31 32" key="1">
    <citation type="journal article" date="2008" name="Nature">
        <title>Genome analysis of the platypus reveals unique signatures of evolution.</title>
        <authorList>
            <person name="Warren W.C."/>
            <person name="Hillier L.W."/>
            <person name="Marshall Graves J.A."/>
            <person name="Birney E."/>
            <person name="Ponting C.P."/>
            <person name="Grutzner F."/>
            <person name="Belov K."/>
            <person name="Miller W."/>
            <person name="Clarke L."/>
            <person name="Chinwalla A.T."/>
            <person name="Yang S.P."/>
            <person name="Heger A."/>
            <person name="Locke D.P."/>
            <person name="Miethke P."/>
            <person name="Waters P.D."/>
            <person name="Veyrunes F."/>
            <person name="Fulton L."/>
            <person name="Fulton B."/>
            <person name="Graves T."/>
            <person name="Wallis J."/>
            <person name="Puente X.S."/>
            <person name="Lopez-Otin C."/>
            <person name="Ordonez G.R."/>
            <person name="Eichler E.E."/>
            <person name="Chen L."/>
            <person name="Cheng Z."/>
            <person name="Deakin J.E."/>
            <person name="Alsop A."/>
            <person name="Thompson K."/>
            <person name="Kirby P."/>
            <person name="Papenfuss A.T."/>
            <person name="Wakefield M.J."/>
            <person name="Olender T."/>
            <person name="Lancet D."/>
            <person name="Huttley G.A."/>
            <person name="Smit A.F."/>
            <person name="Pask A."/>
            <person name="Temple-Smith P."/>
            <person name="Batzer M.A."/>
            <person name="Walker J.A."/>
            <person name="Konkel M.K."/>
            <person name="Harris R.S."/>
            <person name="Whittington C.M."/>
            <person name="Wong E.S."/>
            <person name="Gemmell N.J."/>
            <person name="Buschiazzo E."/>
            <person name="Vargas Jentzsch I.M."/>
            <person name="Merkel A."/>
            <person name="Schmitz J."/>
            <person name="Zemann A."/>
            <person name="Churakov G."/>
            <person name="Kriegs J.O."/>
            <person name="Brosius J."/>
            <person name="Murchison E.P."/>
            <person name="Sachidanandam R."/>
            <person name="Smith C."/>
            <person name="Hannon G.J."/>
            <person name="Tsend-Ayush E."/>
            <person name="McMillan D."/>
            <person name="Attenborough R."/>
            <person name="Rens W."/>
            <person name="Ferguson-Smith M."/>
            <person name="Lefevre C.M."/>
            <person name="Sharp J.A."/>
            <person name="Nicholas K.R."/>
            <person name="Ray D.A."/>
            <person name="Kube M."/>
            <person name="Reinhardt R."/>
            <person name="Pringle T.H."/>
            <person name="Taylor J."/>
            <person name="Jones R.C."/>
            <person name="Nixon B."/>
            <person name="Dacheux J.L."/>
            <person name="Niwa H."/>
            <person name="Sekita Y."/>
            <person name="Huang X."/>
            <person name="Stark A."/>
            <person name="Kheradpour P."/>
            <person name="Kellis M."/>
            <person name="Flicek P."/>
            <person name="Chen Y."/>
            <person name="Webber C."/>
            <person name="Hardison R."/>
            <person name="Nelson J."/>
            <person name="Hallsworth-Pepin K."/>
            <person name="Delehaunty K."/>
            <person name="Markovic C."/>
            <person name="Minx P."/>
            <person name="Feng Y."/>
            <person name="Kremitzki C."/>
            <person name="Mitreva M."/>
            <person name="Glasscock J."/>
            <person name="Wylie T."/>
            <person name="Wohldmann P."/>
            <person name="Thiru P."/>
            <person name="Nhan M.N."/>
            <person name="Pohl C.S."/>
            <person name="Smith S.M."/>
            <person name="Hou S."/>
            <person name="Nefedov M."/>
            <person name="de Jong P.J."/>
            <person name="Renfree M.B."/>
            <person name="Mardis E.R."/>
            <person name="Wilson R.K."/>
        </authorList>
    </citation>
    <scope>NUCLEOTIDE SEQUENCE [LARGE SCALE GENOMIC DNA]</scope>
    <source>
        <strain evidence="31 32">Glennie</strain>
    </source>
</reference>
<dbReference type="GO" id="GO:0010945">
    <property type="term" value="F:coenzyme A diphosphatase activity"/>
    <property type="evidence" value="ECO:0007669"/>
    <property type="project" value="UniProtKB-EC"/>
</dbReference>
<dbReference type="eggNOG" id="KOG3069">
    <property type="taxonomic scope" value="Eukaryota"/>
</dbReference>
<evidence type="ECO:0000256" key="23">
    <source>
        <dbReference type="ARBA" id="ARBA00049284"/>
    </source>
</evidence>
<comment type="function">
    <text evidence="27">Fatty acyl-coenzyme A (CoA) diphosphatase that hydrolyzes fatty acyl-CoA to yield acyl-4'-phosphopantetheine and adenosine 3',5'-bisphosphate. Cleaves CoA, CoA esters and oxidized CoA with similar efficiencies. Preferentially hydrolyzes medium-chain acyl-CoAs and bile acid-CoAs. Has no activity toward NDP-sugars, CDP-alcohols, (deoxy)nucleoside 5'-triphosphates, nucleoside 5'-di or monophosphates, diadenosine polyphosphates, NAD, NADH, NADP, NADPH or thymidine-5'-monophospho-p-nitrophenyl ester. May be required to eliminate oxidized CoA from peroxisomes, or regulate CoA and acyl-CoA levels in this organelle in response to metabolic demand. Does not play a role in U8 snoRNA decapping activity. Binds U8 snoRNA. Exhibits decapping activity towards dpCoA-capped RNAs in vitro.</text>
</comment>
<evidence type="ECO:0000256" key="24">
    <source>
        <dbReference type="ARBA" id="ARBA00050371"/>
    </source>
</evidence>
<comment type="catalytic activity">
    <reaction evidence="12">
        <text>CoA + H2O = (R)-4'-phosphopantetheine + adenosine 3',5'-bisphosphate + 2 H(+)</text>
        <dbReference type="Rhea" id="RHEA:64988"/>
        <dbReference type="ChEBI" id="CHEBI:15377"/>
        <dbReference type="ChEBI" id="CHEBI:15378"/>
        <dbReference type="ChEBI" id="CHEBI:57287"/>
        <dbReference type="ChEBI" id="CHEBI:58343"/>
        <dbReference type="ChEBI" id="CHEBI:61723"/>
        <dbReference type="EC" id="3.6.1.77"/>
    </reaction>
    <physiologicalReaction direction="left-to-right" evidence="12">
        <dbReference type="Rhea" id="RHEA:64989"/>
    </physiologicalReaction>
</comment>
<dbReference type="PANTHER" id="PTHR12992">
    <property type="entry name" value="NUDIX HYDROLASE"/>
    <property type="match status" value="1"/>
</dbReference>
<dbReference type="Ensembl" id="ENSOANT00000042069.2">
    <property type="protein sequence ID" value="ENSOANP00000032821.2"/>
    <property type="gene ID" value="ENSOANG00000032220.2"/>
</dbReference>
<dbReference type="FunCoup" id="K7EH14">
    <property type="interactions" value="299"/>
</dbReference>
<evidence type="ECO:0000256" key="5">
    <source>
        <dbReference type="ARBA" id="ARBA00011245"/>
    </source>
</evidence>
<dbReference type="GO" id="GO:0030145">
    <property type="term" value="F:manganese ion binding"/>
    <property type="evidence" value="ECO:0007669"/>
    <property type="project" value="InterPro"/>
</dbReference>
<dbReference type="InterPro" id="IPR045121">
    <property type="entry name" value="CoAse"/>
</dbReference>
<evidence type="ECO:0000256" key="11">
    <source>
        <dbReference type="ARBA" id="ARBA00023211"/>
    </source>
</evidence>
<evidence type="ECO:0000256" key="25">
    <source>
        <dbReference type="ARBA" id="ARBA00051749"/>
    </source>
</evidence>
<comment type="catalytic activity">
    <reaction evidence="18">
        <text>propanoyl-CoA + H2O = propanoyl-4'-phosphopantetheine + adenosine 3',5'-bisphosphate + 2 H(+)</text>
        <dbReference type="Rhea" id="RHEA:67464"/>
        <dbReference type="ChEBI" id="CHEBI:15377"/>
        <dbReference type="ChEBI" id="CHEBI:15378"/>
        <dbReference type="ChEBI" id="CHEBI:57392"/>
        <dbReference type="ChEBI" id="CHEBI:58343"/>
        <dbReference type="ChEBI" id="CHEBI:172362"/>
    </reaction>
    <physiologicalReaction direction="left-to-right" evidence="18">
        <dbReference type="Rhea" id="RHEA:67465"/>
    </physiologicalReaction>
</comment>
<dbReference type="GO" id="GO:0003723">
    <property type="term" value="F:RNA binding"/>
    <property type="evidence" value="ECO:0007669"/>
    <property type="project" value="UniProtKB-KW"/>
</dbReference>
<dbReference type="STRING" id="9258.ENSOANP00000032821"/>
<organism evidence="31 32">
    <name type="scientific">Ornithorhynchus anatinus</name>
    <name type="common">Duckbill platypus</name>
    <dbReference type="NCBI Taxonomy" id="9258"/>
    <lineage>
        <taxon>Eukaryota</taxon>
        <taxon>Metazoa</taxon>
        <taxon>Chordata</taxon>
        <taxon>Craniata</taxon>
        <taxon>Vertebrata</taxon>
        <taxon>Euteleostomi</taxon>
        <taxon>Mammalia</taxon>
        <taxon>Monotremata</taxon>
        <taxon>Ornithorhynchidae</taxon>
        <taxon>Ornithorhynchus</taxon>
    </lineage>
</organism>
<dbReference type="CTD" id="283927"/>
<keyword evidence="10" id="KW-0576">Peroxisome</keyword>
<evidence type="ECO:0000256" key="6">
    <source>
        <dbReference type="ARBA" id="ARBA00022723"/>
    </source>
</evidence>
<evidence type="ECO:0000256" key="4">
    <source>
        <dbReference type="ARBA" id="ARBA00006506"/>
    </source>
</evidence>
<comment type="cofactor">
    <cofactor evidence="2">
        <name>Mg(2+)</name>
        <dbReference type="ChEBI" id="CHEBI:18420"/>
    </cofactor>
</comment>
<dbReference type="SUPFAM" id="SSF55811">
    <property type="entry name" value="Nudix"/>
    <property type="match status" value="1"/>
</dbReference>
<dbReference type="Proteomes" id="UP000002279">
    <property type="component" value="Chromosome X2"/>
</dbReference>
<evidence type="ECO:0000256" key="27">
    <source>
        <dbReference type="ARBA" id="ARBA00059426"/>
    </source>
</evidence>
<dbReference type="KEGG" id="oaa:100087809"/>
<comment type="catalytic activity">
    <reaction evidence="16">
        <text>tetradecanoyl-CoA + H2O = tetradecanoyl-4'-phosphopantetheine + adenosine 3',5'-bisphosphate + 2 H(+)</text>
        <dbReference type="Rhea" id="RHEA:50028"/>
        <dbReference type="ChEBI" id="CHEBI:15377"/>
        <dbReference type="ChEBI" id="CHEBI:15378"/>
        <dbReference type="ChEBI" id="CHEBI:57385"/>
        <dbReference type="ChEBI" id="CHEBI:58343"/>
        <dbReference type="ChEBI" id="CHEBI:132017"/>
    </reaction>
    <physiologicalReaction direction="left-to-right" evidence="16">
        <dbReference type="Rhea" id="RHEA:50029"/>
    </physiologicalReaction>
</comment>
<evidence type="ECO:0000256" key="1">
    <source>
        <dbReference type="ARBA" id="ARBA00001936"/>
    </source>
</evidence>
<dbReference type="GO" id="GO:0005782">
    <property type="term" value="C:peroxisomal matrix"/>
    <property type="evidence" value="ECO:0007669"/>
    <property type="project" value="UniProtKB-ARBA"/>
</dbReference>
<dbReference type="GeneTree" id="ENSGT00940000159631"/>
<evidence type="ECO:0000256" key="16">
    <source>
        <dbReference type="ARBA" id="ARBA00047403"/>
    </source>
</evidence>
<evidence type="ECO:0000256" key="18">
    <source>
        <dbReference type="ARBA" id="ARBA00047666"/>
    </source>
</evidence>
<evidence type="ECO:0000256" key="19">
    <source>
        <dbReference type="ARBA" id="ARBA00047757"/>
    </source>
</evidence>
<evidence type="ECO:0000256" key="3">
    <source>
        <dbReference type="ARBA" id="ARBA00004275"/>
    </source>
</evidence>
<keyword evidence="6" id="KW-0479">Metal-binding</keyword>
<comment type="catalytic activity">
    <reaction evidence="25">
        <text>3alpha,7alpha,12alpha-trihydroxy-5beta-cholestan-26-oyl-CoA + H2O = 3alpha,7alpha,12alpha-trihydroxy-5beta-cholestan-26-oyl-4'-phosphopantetheine + adenosine 3',5'-bisphosphate + 2 H(+)</text>
        <dbReference type="Rhea" id="RHEA:50040"/>
        <dbReference type="ChEBI" id="CHEBI:15377"/>
        <dbReference type="ChEBI" id="CHEBI:15378"/>
        <dbReference type="ChEBI" id="CHEBI:58343"/>
        <dbReference type="ChEBI" id="CHEBI:63001"/>
        <dbReference type="ChEBI" id="CHEBI:132021"/>
    </reaction>
    <physiologicalReaction direction="left-to-right" evidence="25">
        <dbReference type="Rhea" id="RHEA:50041"/>
    </physiologicalReaction>
</comment>
<evidence type="ECO:0000256" key="7">
    <source>
        <dbReference type="ARBA" id="ARBA00022801"/>
    </source>
</evidence>
<comment type="catalytic activity">
    <reaction evidence="17">
        <text>hexanoyl-CoA + H2O = hexanoyl-4'-phosphopantetheine + adenosine 3',5'-bisphosphate + 2 H(+)</text>
        <dbReference type="Rhea" id="RHEA:49980"/>
        <dbReference type="ChEBI" id="CHEBI:15377"/>
        <dbReference type="ChEBI" id="CHEBI:15378"/>
        <dbReference type="ChEBI" id="CHEBI:58343"/>
        <dbReference type="ChEBI" id="CHEBI:62620"/>
        <dbReference type="ChEBI" id="CHEBI:132012"/>
    </reaction>
    <physiologicalReaction direction="left-to-right" evidence="17">
        <dbReference type="Rhea" id="RHEA:49981"/>
    </physiologicalReaction>
</comment>
<dbReference type="Gene3D" id="3.90.79.10">
    <property type="entry name" value="Nucleoside Triphosphate Pyrophosphohydrolase"/>
    <property type="match status" value="1"/>
</dbReference>
<dbReference type="GeneID" id="100087809"/>
<comment type="cofactor">
    <cofactor evidence="1">
        <name>Mn(2+)</name>
        <dbReference type="ChEBI" id="CHEBI:29035"/>
    </cofactor>
</comment>
<evidence type="ECO:0000256" key="17">
    <source>
        <dbReference type="ARBA" id="ARBA00047466"/>
    </source>
</evidence>
<dbReference type="InParanoid" id="K7EH14"/>
<feature type="domain" description="Nudix hydrolase" evidence="30">
    <location>
        <begin position="30"/>
        <end position="162"/>
    </location>
</feature>
<evidence type="ECO:0000256" key="21">
    <source>
        <dbReference type="ARBA" id="ARBA00048667"/>
    </source>
</evidence>
<evidence type="ECO:0000256" key="20">
    <source>
        <dbReference type="ARBA" id="ARBA00048624"/>
    </source>
</evidence>
<reference evidence="31" key="3">
    <citation type="submission" date="2025-09" db="UniProtKB">
        <authorList>
            <consortium name="Ensembl"/>
        </authorList>
    </citation>
    <scope>IDENTIFICATION</scope>
    <source>
        <strain evidence="31">Glennie</strain>
    </source>
</reference>
<comment type="catalytic activity">
    <reaction evidence="22">
        <text>choloyl-CoA + H2O = S-choloyl-4'-phosphopantetheine + adenosine 3',5'-bisphosphate + 2 H(+)</text>
        <dbReference type="Rhea" id="RHEA:50036"/>
        <dbReference type="ChEBI" id="CHEBI:15377"/>
        <dbReference type="ChEBI" id="CHEBI:15378"/>
        <dbReference type="ChEBI" id="CHEBI:57373"/>
        <dbReference type="ChEBI" id="CHEBI:58343"/>
        <dbReference type="ChEBI" id="CHEBI:132020"/>
    </reaction>
    <physiologicalReaction direction="left-to-right" evidence="22">
        <dbReference type="Rhea" id="RHEA:50037"/>
    </physiologicalReaction>
</comment>
<dbReference type="PANTHER" id="PTHR12992:SF24">
    <property type="entry name" value="PEROXISOMAL COENZYME A DIPHOSPHATASE NUDT7"/>
    <property type="match status" value="1"/>
</dbReference>
<dbReference type="CDD" id="cd03426">
    <property type="entry name" value="NUDIX_CoAse_Nudt7"/>
    <property type="match status" value="1"/>
</dbReference>
<reference evidence="31" key="2">
    <citation type="submission" date="2025-08" db="UniProtKB">
        <authorList>
            <consortium name="Ensembl"/>
        </authorList>
    </citation>
    <scope>IDENTIFICATION</scope>
    <source>
        <strain evidence="31">Glennie</strain>
    </source>
</reference>
<evidence type="ECO:0000256" key="22">
    <source>
        <dbReference type="ARBA" id="ARBA00048961"/>
    </source>
</evidence>
<keyword evidence="11" id="KW-0464">Manganese</keyword>
<dbReference type="FunFam" id="3.90.79.10:FF:000049">
    <property type="entry name" value="Peroxisomal coenzyme A diphosphatase NUDT7"/>
    <property type="match status" value="1"/>
</dbReference>
<comment type="similarity">
    <text evidence="4">Belongs to the Nudix hydrolase family. PCD1 subfamily.</text>
</comment>
<evidence type="ECO:0000256" key="14">
    <source>
        <dbReference type="ARBA" id="ARBA00047289"/>
    </source>
</evidence>
<dbReference type="HOGENOM" id="CLU_1820278_0_0_1"/>
<dbReference type="EC" id="3.6.1.77" evidence="13"/>
<comment type="catalytic activity">
    <reaction evidence="23">
        <text>butanoyl-CoA + H2O = S-butanoyl-4'-phosphopantetheine + adenosine 3',5'-bisphosphate + 2 H(+)</text>
        <dbReference type="Rhea" id="RHEA:49976"/>
        <dbReference type="ChEBI" id="CHEBI:15377"/>
        <dbReference type="ChEBI" id="CHEBI:15378"/>
        <dbReference type="ChEBI" id="CHEBI:57371"/>
        <dbReference type="ChEBI" id="CHEBI:58343"/>
        <dbReference type="ChEBI" id="CHEBI:132011"/>
    </reaction>
    <physiologicalReaction direction="left-to-right" evidence="23">
        <dbReference type="Rhea" id="RHEA:49977"/>
    </physiologicalReaction>
</comment>
<dbReference type="GO" id="GO:0000287">
    <property type="term" value="F:magnesium ion binding"/>
    <property type="evidence" value="ECO:0007669"/>
    <property type="project" value="InterPro"/>
</dbReference>
<evidence type="ECO:0000256" key="28">
    <source>
        <dbReference type="ARBA" id="ARBA00072984"/>
    </source>
</evidence>
<evidence type="ECO:0000256" key="10">
    <source>
        <dbReference type="ARBA" id="ARBA00023140"/>
    </source>
</evidence>
<dbReference type="Bgee" id="ENSOANG00000032220">
    <property type="expression patterns" value="Expressed in endometrium and 7 other cell types or tissues"/>
</dbReference>
<keyword evidence="32" id="KW-1185">Reference proteome</keyword>
<evidence type="ECO:0000256" key="12">
    <source>
        <dbReference type="ARBA" id="ARBA00044908"/>
    </source>
</evidence>
<sequence length="231" mass="26197">MESLSKIIKNRAKARLREFDVGAKFSHLSSRKFSVLLPLVVKEGELQVLLTVRSKQLRRSPGQVCFPGGKSDPSDKDEIATALREAQEEVGLDPQHVEVICRLVPCVDQTGGVVTPVVGFIENISQLRLNPDEVSEVFLVPLEYFLRPQIYKKLQMTFLSNSSYVHCFDYVDPQNQVTYRIWGLTAKIAVFLALIVVEKKPSFDVEYDLNALMSSSEHSFMQSYSRQKNKL</sequence>
<dbReference type="OrthoDB" id="206213at2759"/>
<evidence type="ECO:0000256" key="8">
    <source>
        <dbReference type="ARBA" id="ARBA00022842"/>
    </source>
</evidence>
<evidence type="ECO:0000256" key="15">
    <source>
        <dbReference type="ARBA" id="ARBA00047369"/>
    </source>
</evidence>
<protein>
    <recommendedName>
        <fullName evidence="28">Peroxisomal coenzyme A diphosphatase NUDT7</fullName>
        <ecNumber evidence="13">3.6.1.77</ecNumber>
    </recommendedName>
    <alternativeName>
        <fullName evidence="29">Nucleoside diphosphate-linked moiety X motif 7</fullName>
    </alternativeName>
</protein>
<comment type="catalytic activity">
    <reaction evidence="24">
        <text>decanoyl-CoA + H2O = decanoyl-4'-phosphopantetheine + adenosine 3',5'-bisphosphate + 2 H(+)</text>
        <dbReference type="Rhea" id="RHEA:50020"/>
        <dbReference type="ChEBI" id="CHEBI:15377"/>
        <dbReference type="ChEBI" id="CHEBI:15378"/>
        <dbReference type="ChEBI" id="CHEBI:58343"/>
        <dbReference type="ChEBI" id="CHEBI:61430"/>
        <dbReference type="ChEBI" id="CHEBI:132014"/>
    </reaction>
    <physiologicalReaction direction="left-to-right" evidence="24">
        <dbReference type="Rhea" id="RHEA:50021"/>
    </physiologicalReaction>
</comment>
<evidence type="ECO:0000256" key="2">
    <source>
        <dbReference type="ARBA" id="ARBA00001946"/>
    </source>
</evidence>
<keyword evidence="7" id="KW-0378">Hydrolase</keyword>
<dbReference type="PROSITE" id="PS51462">
    <property type="entry name" value="NUDIX"/>
    <property type="match status" value="1"/>
</dbReference>
<dbReference type="RefSeq" id="XP_028908224.1">
    <property type="nucleotide sequence ID" value="XM_029052391.2"/>
</dbReference>
<evidence type="ECO:0000256" key="9">
    <source>
        <dbReference type="ARBA" id="ARBA00022884"/>
    </source>
</evidence>
<comment type="catalytic activity">
    <reaction evidence="20">
        <text>succinyl-CoA + H2O = succinyl-4'-phosphopantetheine + adenosine 3',5'-bisphosphate + 2 H(+)</text>
        <dbReference type="Rhea" id="RHEA:67472"/>
        <dbReference type="ChEBI" id="CHEBI:15377"/>
        <dbReference type="ChEBI" id="CHEBI:15378"/>
        <dbReference type="ChEBI" id="CHEBI:57292"/>
        <dbReference type="ChEBI" id="CHEBI:58343"/>
        <dbReference type="ChEBI" id="CHEBI:172364"/>
    </reaction>
    <physiologicalReaction direction="left-to-right" evidence="20">
        <dbReference type="Rhea" id="RHEA:67473"/>
    </physiologicalReaction>
</comment>
<comment type="catalytic activity">
    <reaction evidence="15">
        <text>malonyl-CoA + H2O = malonyl-4'-phosphopantetheine + adenosine 3',5'-bisphosphate + 2 H(+)</text>
        <dbReference type="Rhea" id="RHEA:67468"/>
        <dbReference type="ChEBI" id="CHEBI:15377"/>
        <dbReference type="ChEBI" id="CHEBI:15378"/>
        <dbReference type="ChEBI" id="CHEBI:57384"/>
        <dbReference type="ChEBI" id="CHEBI:58343"/>
        <dbReference type="ChEBI" id="CHEBI:172363"/>
    </reaction>
    <physiologicalReaction direction="left-to-right" evidence="15">
        <dbReference type="Rhea" id="RHEA:67469"/>
    </physiologicalReaction>
</comment>
<dbReference type="InterPro" id="IPR000086">
    <property type="entry name" value="NUDIX_hydrolase_dom"/>
</dbReference>
<gene>
    <name evidence="31" type="primary">NUDT7</name>
</gene>
<dbReference type="GO" id="GO:0015938">
    <property type="term" value="P:coenzyme A catabolic process"/>
    <property type="evidence" value="ECO:0000318"/>
    <property type="project" value="GO_Central"/>
</dbReference>
<dbReference type="InterPro" id="IPR015797">
    <property type="entry name" value="NUDIX_hydrolase-like_dom_sf"/>
</dbReference>
<accession>K7EH14</accession>
<comment type="catalytic activity">
    <reaction evidence="14">
        <text>octanoyl-CoA + H2O = S-octanoyl-4'-phosphopantetheine + adenosine 3',5'-bisphosphate + 2 H(+)</text>
        <dbReference type="Rhea" id="RHEA:50016"/>
        <dbReference type="ChEBI" id="CHEBI:15377"/>
        <dbReference type="ChEBI" id="CHEBI:15378"/>
        <dbReference type="ChEBI" id="CHEBI:57386"/>
        <dbReference type="ChEBI" id="CHEBI:58343"/>
        <dbReference type="ChEBI" id="CHEBI:132013"/>
    </reaction>
    <physiologicalReaction direction="left-to-right" evidence="14">
        <dbReference type="Rhea" id="RHEA:50017"/>
    </physiologicalReaction>
</comment>
<comment type="catalytic activity">
    <reaction evidence="26">
        <text>acetyl-CoA + H2O = S-acetyl-4'-phosphopantetheine + adenosine 3',5'-bisphosphate + 2 H(+)</text>
        <dbReference type="Rhea" id="RHEA:64992"/>
        <dbReference type="ChEBI" id="CHEBI:15377"/>
        <dbReference type="ChEBI" id="CHEBI:15378"/>
        <dbReference type="ChEBI" id="CHEBI:57288"/>
        <dbReference type="ChEBI" id="CHEBI:58343"/>
        <dbReference type="ChEBI" id="CHEBI:156266"/>
    </reaction>
    <physiologicalReaction direction="left-to-right" evidence="26">
        <dbReference type="Rhea" id="RHEA:64993"/>
    </physiologicalReaction>
</comment>
<dbReference type="AlphaFoldDB" id="K7EH14"/>
<proteinExistence type="inferred from homology"/>
<evidence type="ECO:0000259" key="30">
    <source>
        <dbReference type="PROSITE" id="PS51462"/>
    </source>
</evidence>
<dbReference type="NCBIfam" id="NF007980">
    <property type="entry name" value="PRK10707.1"/>
    <property type="match status" value="1"/>
</dbReference>
<evidence type="ECO:0000256" key="26">
    <source>
        <dbReference type="ARBA" id="ARBA00051856"/>
    </source>
</evidence>
<comment type="catalytic activity">
    <reaction evidence="19">
        <text>dodecanoyl-CoA + H2O = S-dodecanoyl-4'-phosphopantetheine + adenosine 3',5'-bisphosphate + 2 H(+)</text>
        <dbReference type="Rhea" id="RHEA:50024"/>
        <dbReference type="ChEBI" id="CHEBI:15377"/>
        <dbReference type="ChEBI" id="CHEBI:15378"/>
        <dbReference type="ChEBI" id="CHEBI:57375"/>
        <dbReference type="ChEBI" id="CHEBI:58343"/>
        <dbReference type="ChEBI" id="CHEBI:132015"/>
    </reaction>
    <physiologicalReaction direction="left-to-right" evidence="19">
        <dbReference type="Rhea" id="RHEA:50025"/>
    </physiologicalReaction>
</comment>
<dbReference type="OMA" id="HSFHFVD"/>
<evidence type="ECO:0000313" key="31">
    <source>
        <dbReference type="Ensembl" id="ENSOANP00000032821.2"/>
    </source>
</evidence>
<evidence type="ECO:0000256" key="13">
    <source>
        <dbReference type="ARBA" id="ARBA00044967"/>
    </source>
</evidence>
<dbReference type="PROSITE" id="PS01293">
    <property type="entry name" value="NUDIX_COA"/>
    <property type="match status" value="1"/>
</dbReference>
<comment type="subcellular location">
    <subcellularLocation>
        <location evidence="3">Peroxisome</location>
    </subcellularLocation>
</comment>
<comment type="subunit">
    <text evidence="5">Monomer.</text>
</comment>
<dbReference type="GO" id="GO:0009132">
    <property type="term" value="P:nucleoside diphosphate metabolic process"/>
    <property type="evidence" value="ECO:0007669"/>
    <property type="project" value="InterPro"/>
</dbReference>
<evidence type="ECO:0000313" key="32">
    <source>
        <dbReference type="Proteomes" id="UP000002279"/>
    </source>
</evidence>